<keyword evidence="2" id="KW-0812">Transmembrane</keyword>
<dbReference type="InterPro" id="IPR050879">
    <property type="entry name" value="Acyltransferase_3"/>
</dbReference>
<keyword evidence="5" id="KW-1185">Reference proteome</keyword>
<evidence type="ECO:0000256" key="2">
    <source>
        <dbReference type="SAM" id="Phobius"/>
    </source>
</evidence>
<feature type="compositionally biased region" description="Basic and acidic residues" evidence="1">
    <location>
        <begin position="1"/>
        <end position="17"/>
    </location>
</feature>
<evidence type="ECO:0000313" key="4">
    <source>
        <dbReference type="EMBL" id="RZS61323.1"/>
    </source>
</evidence>
<dbReference type="AlphaFoldDB" id="A0A4Q7M2Z9"/>
<feature type="transmembrane region" description="Helical" evidence="2">
    <location>
        <begin position="53"/>
        <end position="74"/>
    </location>
</feature>
<feature type="domain" description="Acyltransferase 3" evidence="3">
    <location>
        <begin position="29"/>
        <end position="353"/>
    </location>
</feature>
<reference evidence="4 5" key="1">
    <citation type="submission" date="2019-02" db="EMBL/GenBank/DDBJ databases">
        <title>Sequencing the genomes of 1000 actinobacteria strains.</title>
        <authorList>
            <person name="Klenk H.-P."/>
        </authorList>
    </citation>
    <scope>NUCLEOTIDE SEQUENCE [LARGE SCALE GENOMIC DNA]</scope>
    <source>
        <strain evidence="4 5">DSM 16932</strain>
    </source>
</reference>
<feature type="transmembrane region" description="Helical" evidence="2">
    <location>
        <begin position="339"/>
        <end position="356"/>
    </location>
</feature>
<evidence type="ECO:0000256" key="1">
    <source>
        <dbReference type="SAM" id="MobiDB-lite"/>
    </source>
</evidence>
<proteinExistence type="predicted"/>
<dbReference type="PANTHER" id="PTHR23028">
    <property type="entry name" value="ACETYLTRANSFERASE"/>
    <property type="match status" value="1"/>
</dbReference>
<feature type="transmembrane region" description="Helical" evidence="2">
    <location>
        <begin position="95"/>
        <end position="115"/>
    </location>
</feature>
<gene>
    <name evidence="4" type="ORF">EV386_1621</name>
</gene>
<evidence type="ECO:0000313" key="5">
    <source>
        <dbReference type="Proteomes" id="UP000293852"/>
    </source>
</evidence>
<keyword evidence="2" id="KW-0472">Membrane</keyword>
<feature type="transmembrane region" description="Helical" evidence="2">
    <location>
        <begin position="310"/>
        <end position="333"/>
    </location>
</feature>
<name>A0A4Q7M2Z9_9MICO</name>
<feature type="transmembrane region" description="Helical" evidence="2">
    <location>
        <begin position="159"/>
        <end position="175"/>
    </location>
</feature>
<comment type="caution">
    <text evidence="4">The sequence shown here is derived from an EMBL/GenBank/DDBJ whole genome shotgun (WGS) entry which is preliminary data.</text>
</comment>
<sequence>MTHTREKGMDTRGDVRPAPEPTNGGYLPQLDGLRTVAVLAVFLFHTEARWFPGGYVGVDVFFVLSGFLITGVLLREHARTGSVSLLGFYLRRARRLLPALLLLAVVLSVAYLVLFQGTLRTQSLLGVLAAVGYATSPIAASGVHLESMLHAWSLSVEEYFYALWPLVVVVVLRRVGRTRLLAVTAAITTAAVLYRVGVALAGWPRDRIYYAADTRAEQLLLGCLLALVLARRQLRVPDWLAAACAMLLGAFVLVPDALTAPFYLYGGSSLIGVAAATIIAALTAARATALSRVMSLRPLVWVGQRSYGVYLWHAPIAGIIGTLVPAAAVSLQLDATATALKLALTLVVAALSYRFVERRVMRMRPHRARLSARPV</sequence>
<feature type="transmembrane region" description="Helical" evidence="2">
    <location>
        <begin position="239"/>
        <end position="264"/>
    </location>
</feature>
<accession>A0A4Q7M2Z9</accession>
<feature type="region of interest" description="Disordered" evidence="1">
    <location>
        <begin position="1"/>
        <end position="23"/>
    </location>
</feature>
<feature type="transmembrane region" description="Helical" evidence="2">
    <location>
        <begin position="270"/>
        <end position="289"/>
    </location>
</feature>
<evidence type="ECO:0000259" key="3">
    <source>
        <dbReference type="Pfam" id="PF01757"/>
    </source>
</evidence>
<dbReference type="GO" id="GO:0016020">
    <property type="term" value="C:membrane"/>
    <property type="evidence" value="ECO:0007669"/>
    <property type="project" value="TreeGrafter"/>
</dbReference>
<dbReference type="Proteomes" id="UP000293852">
    <property type="component" value="Unassembled WGS sequence"/>
</dbReference>
<dbReference type="Pfam" id="PF01757">
    <property type="entry name" value="Acyl_transf_3"/>
    <property type="match status" value="1"/>
</dbReference>
<protein>
    <submittedName>
        <fullName evidence="4">Peptidoglycan/LPS O-acetylase OafA/YrhL</fullName>
    </submittedName>
</protein>
<dbReference type="EMBL" id="SGWX01000001">
    <property type="protein sequence ID" value="RZS61323.1"/>
    <property type="molecule type" value="Genomic_DNA"/>
</dbReference>
<dbReference type="GO" id="GO:0009103">
    <property type="term" value="P:lipopolysaccharide biosynthetic process"/>
    <property type="evidence" value="ECO:0007669"/>
    <property type="project" value="TreeGrafter"/>
</dbReference>
<dbReference type="InterPro" id="IPR002656">
    <property type="entry name" value="Acyl_transf_3_dom"/>
</dbReference>
<organism evidence="4 5">
    <name type="scientific">Xylanimonas ulmi</name>
    <dbReference type="NCBI Taxonomy" id="228973"/>
    <lineage>
        <taxon>Bacteria</taxon>
        <taxon>Bacillati</taxon>
        <taxon>Actinomycetota</taxon>
        <taxon>Actinomycetes</taxon>
        <taxon>Micrococcales</taxon>
        <taxon>Promicromonosporaceae</taxon>
        <taxon>Xylanimonas</taxon>
    </lineage>
</organism>
<dbReference type="PANTHER" id="PTHR23028:SF53">
    <property type="entry name" value="ACYL_TRANSF_3 DOMAIN-CONTAINING PROTEIN"/>
    <property type="match status" value="1"/>
</dbReference>
<dbReference type="RefSeq" id="WP_165399876.1">
    <property type="nucleotide sequence ID" value="NZ_SGWX01000001.1"/>
</dbReference>
<feature type="transmembrane region" description="Helical" evidence="2">
    <location>
        <begin position="208"/>
        <end position="230"/>
    </location>
</feature>
<feature type="transmembrane region" description="Helical" evidence="2">
    <location>
        <begin position="180"/>
        <end position="202"/>
    </location>
</feature>
<dbReference type="GO" id="GO:0016747">
    <property type="term" value="F:acyltransferase activity, transferring groups other than amino-acyl groups"/>
    <property type="evidence" value="ECO:0007669"/>
    <property type="project" value="InterPro"/>
</dbReference>
<keyword evidence="2" id="KW-1133">Transmembrane helix</keyword>